<name>A0ACB6QII2_9PLEO</name>
<evidence type="ECO:0000313" key="1">
    <source>
        <dbReference type="EMBL" id="KAF2465922.1"/>
    </source>
</evidence>
<evidence type="ECO:0000313" key="2">
    <source>
        <dbReference type="Proteomes" id="UP000799755"/>
    </source>
</evidence>
<comment type="caution">
    <text evidence="1">The sequence shown here is derived from an EMBL/GenBank/DDBJ whole genome shotgun (WGS) entry which is preliminary data.</text>
</comment>
<protein>
    <submittedName>
        <fullName evidence="1">Uncharacterized protein</fullName>
    </submittedName>
</protein>
<dbReference type="Proteomes" id="UP000799755">
    <property type="component" value="Unassembled WGS sequence"/>
</dbReference>
<dbReference type="EMBL" id="MU003527">
    <property type="protein sequence ID" value="KAF2465922.1"/>
    <property type="molecule type" value="Genomic_DNA"/>
</dbReference>
<accession>A0ACB6QII2</accession>
<reference evidence="1" key="1">
    <citation type="journal article" date="2020" name="Stud. Mycol.">
        <title>101 Dothideomycetes genomes: a test case for predicting lifestyles and emergence of pathogens.</title>
        <authorList>
            <person name="Haridas S."/>
            <person name="Albert R."/>
            <person name="Binder M."/>
            <person name="Bloem J."/>
            <person name="Labutti K."/>
            <person name="Salamov A."/>
            <person name="Andreopoulos B."/>
            <person name="Baker S."/>
            <person name="Barry K."/>
            <person name="Bills G."/>
            <person name="Bluhm B."/>
            <person name="Cannon C."/>
            <person name="Castanera R."/>
            <person name="Culley D."/>
            <person name="Daum C."/>
            <person name="Ezra D."/>
            <person name="Gonzalez J."/>
            <person name="Henrissat B."/>
            <person name="Kuo A."/>
            <person name="Liang C."/>
            <person name="Lipzen A."/>
            <person name="Lutzoni F."/>
            <person name="Magnuson J."/>
            <person name="Mondo S."/>
            <person name="Nolan M."/>
            <person name="Ohm R."/>
            <person name="Pangilinan J."/>
            <person name="Park H.-J."/>
            <person name="Ramirez L."/>
            <person name="Alfaro M."/>
            <person name="Sun H."/>
            <person name="Tritt A."/>
            <person name="Yoshinaga Y."/>
            <person name="Zwiers L.-H."/>
            <person name="Turgeon B."/>
            <person name="Goodwin S."/>
            <person name="Spatafora J."/>
            <person name="Crous P."/>
            <person name="Grigoriev I."/>
        </authorList>
    </citation>
    <scope>NUCLEOTIDE SEQUENCE</scope>
    <source>
        <strain evidence="1">ATCC 200398</strain>
    </source>
</reference>
<organism evidence="1 2">
    <name type="scientific">Lindgomyces ingoldianus</name>
    <dbReference type="NCBI Taxonomy" id="673940"/>
    <lineage>
        <taxon>Eukaryota</taxon>
        <taxon>Fungi</taxon>
        <taxon>Dikarya</taxon>
        <taxon>Ascomycota</taxon>
        <taxon>Pezizomycotina</taxon>
        <taxon>Dothideomycetes</taxon>
        <taxon>Pleosporomycetidae</taxon>
        <taxon>Pleosporales</taxon>
        <taxon>Lindgomycetaceae</taxon>
        <taxon>Lindgomyces</taxon>
    </lineage>
</organism>
<keyword evidence="2" id="KW-1185">Reference proteome</keyword>
<gene>
    <name evidence="1" type="ORF">BDR25DRAFT_396023</name>
</gene>
<proteinExistence type="predicted"/>
<sequence>MALRIPSRAFLYLRTIPRVHPRNTLNIYRSVIDIQRRALQTSRKPTQPPVEVSKIKPNILSKFIKQHPILFTAIIGNTTLPLLLAAFTPLGLSWLGFGANIDPEHGYSGMHQLNLLLELARIRCNTFSFHDFRSSNLIIAESGGVFAILQSAGTGGSGLATVRIWVWSISSILFWNATGPVLIKTLRRDKKKRNVMGGMLVAVLQYQISLLVPRKTFYFLYLDDLPLWHVLFLAITLIHDRLSIQLLSFAFLIYYLPNTKLLLLSSPSYSPSSPLCFSHHLTNP</sequence>